<dbReference type="InterPro" id="IPR018520">
    <property type="entry name" value="UPP_synth-like_CS"/>
</dbReference>
<dbReference type="NCBIfam" id="TIGR00055">
    <property type="entry name" value="uppS"/>
    <property type="match status" value="1"/>
</dbReference>
<feature type="binding site" evidence="2">
    <location>
        <position position="15"/>
    </location>
    <ligand>
        <name>substrate</name>
    </ligand>
</feature>
<feature type="binding site" evidence="2">
    <location>
        <begin position="11"/>
        <end position="14"/>
    </location>
    <ligand>
        <name>substrate</name>
    </ligand>
</feature>
<dbReference type="Proteomes" id="UP000419017">
    <property type="component" value="Unassembled WGS sequence"/>
</dbReference>
<evidence type="ECO:0000313" key="3">
    <source>
        <dbReference type="EMBL" id="VWL84884.1"/>
    </source>
</evidence>
<evidence type="ECO:0000256" key="2">
    <source>
        <dbReference type="HAMAP-Rule" id="MF_01139"/>
    </source>
</evidence>
<feature type="binding site" evidence="2">
    <location>
        <position position="23"/>
    </location>
    <ligand>
        <name>substrate</name>
    </ligand>
</feature>
<feature type="binding site" evidence="2">
    <location>
        <position position="27"/>
    </location>
    <ligand>
        <name>substrate</name>
    </ligand>
</feature>
<evidence type="ECO:0000313" key="4">
    <source>
        <dbReference type="Proteomes" id="UP000419017"/>
    </source>
</evidence>
<feature type="binding site" evidence="2">
    <location>
        <position position="61"/>
    </location>
    <ligand>
        <name>substrate</name>
    </ligand>
</feature>
<feature type="active site" evidence="2">
    <location>
        <position position="10"/>
    </location>
</feature>
<feature type="binding site" evidence="2">
    <location>
        <begin position="55"/>
        <end position="57"/>
    </location>
    <ligand>
        <name>substrate</name>
    </ligand>
</feature>
<comment type="function">
    <text evidence="2">Catalyzes the condensation of isopentenyl diphosphate (IPP) with allylic pyrophosphates generating different type of terpenoids.</text>
</comment>
<dbReference type="GO" id="GO:0000287">
    <property type="term" value="F:magnesium ion binding"/>
    <property type="evidence" value="ECO:0007669"/>
    <property type="project" value="UniProtKB-UniRule"/>
</dbReference>
<dbReference type="EMBL" id="CABWIB010000001">
    <property type="protein sequence ID" value="VWL84884.1"/>
    <property type="molecule type" value="Genomic_DNA"/>
</dbReference>
<keyword evidence="2" id="KW-0460">Magnesium</keyword>
<dbReference type="PROSITE" id="PS01066">
    <property type="entry name" value="UPP_SYNTHASE"/>
    <property type="match status" value="1"/>
</dbReference>
<sequence>MLEHLAIIMDGNGRWGIKNFNSRIKGHKQGVISLEECIKNCMEFDIKILSVYAFSTENWKRPKLEVNTLMKMFENYLIQKKAELNKNGIKLIISGSRSNLSNSLIEQIKNTEDFLKDNTKFTLNICFNYGGRDEIVKAVNKLINEGKSEINELDISSNLYSSLKDPDLIIRTGGDYRLSNFLIWQSSYSELYFTDTLWPDFNKDDLKKAIDSFYSRKRRFGGLDVK</sequence>
<dbReference type="HAMAP" id="MF_01139">
    <property type="entry name" value="ISPT"/>
    <property type="match status" value="1"/>
</dbReference>
<protein>
    <recommendedName>
        <fullName evidence="2">Isoprenyl transferase</fullName>
        <ecNumber evidence="2">2.5.1.-</ecNumber>
    </recommendedName>
</protein>
<dbReference type="GO" id="GO:0045547">
    <property type="term" value="F:ditrans,polycis-polyprenyl diphosphate synthase [(2E,6E)-farnesyl diphosphate specific] activity"/>
    <property type="evidence" value="ECO:0007669"/>
    <property type="project" value="TreeGrafter"/>
</dbReference>
<comment type="cofactor">
    <cofactor evidence="2">
        <name>Mg(2+)</name>
        <dbReference type="ChEBI" id="CHEBI:18420"/>
    </cofactor>
    <text evidence="2">Binds 2 magnesium ions per subunit.</text>
</comment>
<feature type="binding site" evidence="2">
    <location>
        <position position="190"/>
    </location>
    <ligand>
        <name>Mg(2+)</name>
        <dbReference type="ChEBI" id="CHEBI:18420"/>
    </ligand>
</feature>
<dbReference type="GO" id="GO:0016094">
    <property type="term" value="P:polyprenol biosynthetic process"/>
    <property type="evidence" value="ECO:0007669"/>
    <property type="project" value="TreeGrafter"/>
</dbReference>
<feature type="binding site" evidence="2">
    <location>
        <position position="10"/>
    </location>
    <ligand>
        <name>Mg(2+)</name>
        <dbReference type="ChEBI" id="CHEBI:18420"/>
    </ligand>
</feature>
<keyword evidence="1 2" id="KW-0808">Transferase</keyword>
<reference evidence="3 4" key="1">
    <citation type="submission" date="2019-10" db="EMBL/GenBank/DDBJ databases">
        <authorList>
            <person name="Blom J."/>
        </authorList>
    </citation>
    <scope>NUCLEOTIDE SEQUENCE [LARGE SCALE GENOMIC DNA]</scope>
    <source>
        <strain evidence="3 4">ES3154-GLU</strain>
    </source>
</reference>
<dbReference type="SUPFAM" id="SSF64005">
    <property type="entry name" value="Undecaprenyl diphosphate synthase"/>
    <property type="match status" value="1"/>
</dbReference>
<feature type="binding site" evidence="2">
    <location>
        <begin position="177"/>
        <end position="179"/>
    </location>
    <ligand>
        <name>substrate</name>
    </ligand>
</feature>
<name>A0A6I8M4Q5_9FUSO</name>
<dbReference type="AlphaFoldDB" id="A0A6I8M4Q5"/>
<accession>A0A6I8M4Q5</accession>
<keyword evidence="4" id="KW-1185">Reference proteome</keyword>
<dbReference type="PANTHER" id="PTHR10291:SF0">
    <property type="entry name" value="DEHYDRODOLICHYL DIPHOSPHATE SYNTHASE 2"/>
    <property type="match status" value="1"/>
</dbReference>
<dbReference type="EC" id="2.5.1.-" evidence="2"/>
<gene>
    <name evidence="3" type="ORF">OMES3154_00141</name>
</gene>
<comment type="subunit">
    <text evidence="2">Homodimer.</text>
</comment>
<dbReference type="Gene3D" id="3.40.1180.10">
    <property type="entry name" value="Decaprenyl diphosphate synthase-like"/>
    <property type="match status" value="1"/>
</dbReference>
<feature type="binding site" evidence="2">
    <location>
        <position position="59"/>
    </location>
    <ligand>
        <name>substrate</name>
    </ligand>
</feature>
<dbReference type="InterPro" id="IPR036424">
    <property type="entry name" value="UPP_synth-like_sf"/>
</dbReference>
<proteinExistence type="inferred from homology"/>
<keyword evidence="2" id="KW-0479">Metal-binding</keyword>
<dbReference type="Pfam" id="PF01255">
    <property type="entry name" value="Prenyltransf"/>
    <property type="match status" value="1"/>
</dbReference>
<comment type="similarity">
    <text evidence="2">Belongs to the UPP synthase family.</text>
</comment>
<evidence type="ECO:0000256" key="1">
    <source>
        <dbReference type="ARBA" id="ARBA00022679"/>
    </source>
</evidence>
<dbReference type="PANTHER" id="PTHR10291">
    <property type="entry name" value="DEHYDRODOLICHYL DIPHOSPHATE SYNTHASE FAMILY MEMBER"/>
    <property type="match status" value="1"/>
</dbReference>
<dbReference type="RefSeq" id="WP_156682934.1">
    <property type="nucleotide sequence ID" value="NZ_CABWIB010000001.1"/>
</dbReference>
<feature type="binding site" evidence="2">
    <location>
        <position position="171"/>
    </location>
    <ligand>
        <name>substrate</name>
    </ligand>
</feature>
<organism evidence="3 4">
    <name type="scientific">Oceanivirga miroungae</name>
    <dbReference type="NCBI Taxonomy" id="1130046"/>
    <lineage>
        <taxon>Bacteria</taxon>
        <taxon>Fusobacteriati</taxon>
        <taxon>Fusobacteriota</taxon>
        <taxon>Fusobacteriia</taxon>
        <taxon>Fusobacteriales</taxon>
        <taxon>Leptotrichiaceae</taxon>
        <taxon>Oceanivirga</taxon>
    </lineage>
</organism>
<dbReference type="CDD" id="cd00475">
    <property type="entry name" value="Cis_IPPS"/>
    <property type="match status" value="1"/>
</dbReference>
<feature type="active site" description="Proton acceptor" evidence="2">
    <location>
        <position position="58"/>
    </location>
</feature>
<dbReference type="InterPro" id="IPR001441">
    <property type="entry name" value="UPP_synth-like"/>
</dbReference>